<dbReference type="GO" id="GO:0003677">
    <property type="term" value="F:DNA binding"/>
    <property type="evidence" value="ECO:0007669"/>
    <property type="project" value="UniProtKB-KW"/>
</dbReference>
<protein>
    <submittedName>
        <fullName evidence="5">Phage integrase family protein</fullName>
    </submittedName>
</protein>
<dbReference type="Gene3D" id="1.10.443.10">
    <property type="entry name" value="Intergrase catalytic core"/>
    <property type="match status" value="1"/>
</dbReference>
<dbReference type="Gene3D" id="1.10.150.130">
    <property type="match status" value="1"/>
</dbReference>
<evidence type="ECO:0000256" key="3">
    <source>
        <dbReference type="ARBA" id="ARBA00023172"/>
    </source>
</evidence>
<dbReference type="EMBL" id="AZSI01000188">
    <property type="protein sequence ID" value="KEY61362.1"/>
    <property type="molecule type" value="Genomic_DNA"/>
</dbReference>
<evidence type="ECO:0000259" key="4">
    <source>
        <dbReference type="PROSITE" id="PS51898"/>
    </source>
</evidence>
<keyword evidence="2" id="KW-0238">DNA-binding</keyword>
<dbReference type="InterPro" id="IPR010998">
    <property type="entry name" value="Integrase_recombinase_N"/>
</dbReference>
<accession>A0A084A7T3</accession>
<keyword evidence="3" id="KW-0233">DNA recombination</keyword>
<dbReference type="InterPro" id="IPR050090">
    <property type="entry name" value="Tyrosine_recombinase_XerCD"/>
</dbReference>
<dbReference type="PANTHER" id="PTHR30349:SF64">
    <property type="entry name" value="PROPHAGE INTEGRASE INTD-RELATED"/>
    <property type="match status" value="1"/>
</dbReference>
<organism evidence="5 6">
    <name type="scientific">Lactococcus cremoris subsp. cremoris GE214</name>
    <dbReference type="NCBI Taxonomy" id="1415168"/>
    <lineage>
        <taxon>Bacteria</taxon>
        <taxon>Bacillati</taxon>
        <taxon>Bacillota</taxon>
        <taxon>Bacilli</taxon>
        <taxon>Lactobacillales</taxon>
        <taxon>Streptococcaceae</taxon>
        <taxon>Lactococcus</taxon>
        <taxon>Lactococcus cremoris subsp. cremoris</taxon>
    </lineage>
</organism>
<dbReference type="SUPFAM" id="SSF56349">
    <property type="entry name" value="DNA breaking-rejoining enzymes"/>
    <property type="match status" value="1"/>
</dbReference>
<dbReference type="AlphaFoldDB" id="A0A084A7T3"/>
<dbReference type="Proteomes" id="UP000028401">
    <property type="component" value="Unassembled WGS sequence"/>
</dbReference>
<sequence length="376" mass="43863">MYVVALPNGKYKFCEQYVDNLTNKRREVSVTLDKDNRVTRSNAQKVLLSKISKKQHNPDKNITSITFGKLMDECERIFKKQMRNSSRDNMLAQHKVLINEIGKDALVNKITTVFLNKMMENLMFGAQDRSEDYCNRLKTRLNKMFEFAIEHGYLNNNPAEKLKIKYKPKHEGKISDFFLEQNELEQVMEFLKLKNYRYYLLCQWLYLNGLRFAEGAGMLKSDVILSDNRSYCIVDGNLDYHGNKISDQGKTRETKTKAGTREVDINSRAIEIYEEACTLSANSDFIFTTKNGTPLQPTAINSFLRNNKEKMGIPKDKRISTHIFRHTHISKLAELEVPLYVIQRRVGHSSSKITEKIYLHITEKMKEKTRNLLEFL</sequence>
<dbReference type="CDD" id="cd01189">
    <property type="entry name" value="INT_ICEBs1_C_like"/>
    <property type="match status" value="1"/>
</dbReference>
<evidence type="ECO:0000313" key="5">
    <source>
        <dbReference type="EMBL" id="KEY61362.1"/>
    </source>
</evidence>
<dbReference type="RefSeq" id="WP_042748955.1">
    <property type="nucleotide sequence ID" value="NZ_AZSI01000188.1"/>
</dbReference>
<feature type="domain" description="Tyr recombinase" evidence="4">
    <location>
        <begin position="173"/>
        <end position="371"/>
    </location>
</feature>
<comment type="caution">
    <text evidence="5">The sequence shown here is derived from an EMBL/GenBank/DDBJ whole genome shotgun (WGS) entry which is preliminary data.</text>
</comment>
<evidence type="ECO:0000256" key="1">
    <source>
        <dbReference type="ARBA" id="ARBA00008857"/>
    </source>
</evidence>
<dbReference type="PANTHER" id="PTHR30349">
    <property type="entry name" value="PHAGE INTEGRASE-RELATED"/>
    <property type="match status" value="1"/>
</dbReference>
<name>A0A084A7T3_LACLC</name>
<dbReference type="PATRIC" id="fig|1415168.3.peg.2577"/>
<reference evidence="5 6" key="1">
    <citation type="submission" date="2014-06" db="EMBL/GenBank/DDBJ databases">
        <title>Draft genome sequence of the putrescine producing strain Lactococcus lactis subsp cremoris GE214.</title>
        <authorList>
            <person name="Ladero V."/>
            <person name="Linares D.M."/>
            <person name="del Rio B."/>
            <person name="Mayo B."/>
            <person name="Martin M.C."/>
            <person name="Fernandez M."/>
            <person name="Alvarez M.A."/>
        </authorList>
    </citation>
    <scope>NUCLEOTIDE SEQUENCE [LARGE SCALE GENOMIC DNA]</scope>
    <source>
        <strain evidence="5 6">GE214</strain>
    </source>
</reference>
<dbReference type="InterPro" id="IPR013762">
    <property type="entry name" value="Integrase-like_cat_sf"/>
</dbReference>
<dbReference type="InterPro" id="IPR011010">
    <property type="entry name" value="DNA_brk_join_enz"/>
</dbReference>
<comment type="similarity">
    <text evidence="1">Belongs to the 'phage' integrase family.</text>
</comment>
<evidence type="ECO:0000313" key="6">
    <source>
        <dbReference type="Proteomes" id="UP000028401"/>
    </source>
</evidence>
<dbReference type="GO" id="GO:0006310">
    <property type="term" value="P:DNA recombination"/>
    <property type="evidence" value="ECO:0007669"/>
    <property type="project" value="UniProtKB-KW"/>
</dbReference>
<gene>
    <name evidence="5" type="ORF">U725_02520</name>
</gene>
<proteinExistence type="inferred from homology"/>
<dbReference type="Pfam" id="PF00589">
    <property type="entry name" value="Phage_integrase"/>
    <property type="match status" value="1"/>
</dbReference>
<dbReference type="GO" id="GO:0015074">
    <property type="term" value="P:DNA integration"/>
    <property type="evidence" value="ECO:0007669"/>
    <property type="project" value="InterPro"/>
</dbReference>
<dbReference type="InterPro" id="IPR002104">
    <property type="entry name" value="Integrase_catalytic"/>
</dbReference>
<dbReference type="PROSITE" id="PS51898">
    <property type="entry name" value="TYR_RECOMBINASE"/>
    <property type="match status" value="1"/>
</dbReference>
<evidence type="ECO:0000256" key="2">
    <source>
        <dbReference type="ARBA" id="ARBA00023125"/>
    </source>
</evidence>